<organism evidence="3 4">
    <name type="scientific">Rhynocoris fuscipes</name>
    <dbReference type="NCBI Taxonomy" id="488301"/>
    <lineage>
        <taxon>Eukaryota</taxon>
        <taxon>Metazoa</taxon>
        <taxon>Ecdysozoa</taxon>
        <taxon>Arthropoda</taxon>
        <taxon>Hexapoda</taxon>
        <taxon>Insecta</taxon>
        <taxon>Pterygota</taxon>
        <taxon>Neoptera</taxon>
        <taxon>Paraneoptera</taxon>
        <taxon>Hemiptera</taxon>
        <taxon>Heteroptera</taxon>
        <taxon>Panheteroptera</taxon>
        <taxon>Cimicomorpha</taxon>
        <taxon>Reduviidae</taxon>
        <taxon>Harpactorinae</taxon>
        <taxon>Harpactorini</taxon>
        <taxon>Rhynocoris</taxon>
    </lineage>
</organism>
<feature type="coiled-coil region" evidence="1">
    <location>
        <begin position="1447"/>
        <end position="1474"/>
    </location>
</feature>
<reference evidence="3 4" key="1">
    <citation type="submission" date="2022-12" db="EMBL/GenBank/DDBJ databases">
        <title>Chromosome-level genome assembly of true bugs.</title>
        <authorList>
            <person name="Ma L."/>
            <person name="Li H."/>
        </authorList>
    </citation>
    <scope>NUCLEOTIDE SEQUENCE [LARGE SCALE GENOMIC DNA]</scope>
    <source>
        <strain evidence="3">Lab_2022b</strain>
    </source>
</reference>
<feature type="compositionally biased region" description="Low complexity" evidence="2">
    <location>
        <begin position="1519"/>
        <end position="1533"/>
    </location>
</feature>
<feature type="compositionally biased region" description="Basic and acidic residues" evidence="2">
    <location>
        <begin position="593"/>
        <end position="602"/>
    </location>
</feature>
<comment type="caution">
    <text evidence="3">The sequence shown here is derived from an EMBL/GenBank/DDBJ whole genome shotgun (WGS) entry which is preliminary data.</text>
</comment>
<evidence type="ECO:0000256" key="2">
    <source>
        <dbReference type="SAM" id="MobiDB-lite"/>
    </source>
</evidence>
<evidence type="ECO:0000256" key="1">
    <source>
        <dbReference type="SAM" id="Coils"/>
    </source>
</evidence>
<feature type="region of interest" description="Disordered" evidence="2">
    <location>
        <begin position="653"/>
        <end position="672"/>
    </location>
</feature>
<keyword evidence="1" id="KW-0175">Coiled coil</keyword>
<evidence type="ECO:0000313" key="3">
    <source>
        <dbReference type="EMBL" id="KAK9509473.1"/>
    </source>
</evidence>
<keyword evidence="4" id="KW-1185">Reference proteome</keyword>
<sequence length="1568" mass="180297">MESFVSNYEAVLTDAIPTNCDQALDQVNKLVTKNNDLSTHTIDIADSSKETLIEFVCIEIGNYLYSKNQERVGSSLDCYDEAVCNNTSCPEYSRHLAVGCDMEKATYYVSPNSNTPATSNSSLETIVCGDLRSLNNVYDILHKCEIYESDSVERNLSETAENSGDLQYTIYCYNADVTGENEADGLRPHVLPVIKAVSCSALNCINTNEFYSHSTESLLNRHYANCNRNTIKSTQRNHIKITYNKFKQLCEKKNMSETKSKIKIKMAHSEPLNNSVETSNKDKSVDRTKKKSPHGYHGASKDTAKQWCIADYKYDLFYKPSINSFLAILTDAEENSIKIDRKASHKSIENNITRFSRNVNDRMGVSGKECKTFDKTASNKPKENYTTTLYPLVKDKQSDRDTKKESRRVGRKLSYNTRFSRALKYKQPNTKFEEESRKLDKRIAHKQIPNRSTRFSSVLKDKQRNITPEKECKKLDKRIDNKVKENNISKFTRLLRNTQPDTAKEKVKRTDYKANENNISKFSRLLRNIQPGTGGEKSKITDYKKKDTSKFSRKLKPDTDEEESKRADCKAKVNNTSKISKVLRNIQTDTDEEKGKTADFKSKGNNTSKFSRVLRNIQPDTDEEESKRADCKAKENNISKFYRKLKNLQPDTYEDKDKTADFKSKGNNTSKFSRVLRNIQPDTDEEKGKTADFKLKESNTSKFSKKLKNLQSDTDEEKNTSKFSRALRNIQPDTDEEKGKTADFKLKGNNTSKFSKKLKNLQSDTDEEKNTSKLSRMLKDIPHELRVLYDGKNVSESEESMLVNVPLDLAKCGVLNEGLPTSSQRNKIIKGIPVFPLFKDFRPFAQFKPSSTLKEEIYEGFTSPTSDKEIIKDNEISTRIQGRRRMNNMLENNKYQTLKDNMKSALRVKMKKELEDKLKKSIENRLNNMLENELNKAMEDNLSNALEDNIMHALEDSTEDDLRDSMEDVLGDCIEHELKNGVKKAMENRIKNVLENSMKKAMEDTIKKVLEDNVRNEVKHKIMNNLEDGVKKVMENRMKKAMEDSVASLMDVIEHVELEKSAGKIRTIRTRKYCRKYSTFNPNVTGKEIIFESLVDSESKDISRTVSEETPLDRLHKDLKSSTSDVEIIKEIDKGNENSRKNSLESSMKETMEDGVKNELEVSMKNELEVSMKNELEDRMKKTIETRAKKAMEEKVENALEERVKNALENSVNKAMVDSVSSLMDTVEHVELEKRPENISTIRKRKYCQKYSTYNSNLTGKEEIFESPVDPDDNKVPKIEPRKSNPERLHEELLNNIYRTVAIKVKKGKNKFETIQMKENCMPDKECKDITYEKMLSFAIENIEQEYFMKDNNMRKENQKESLITVEKGIGCIKTQVSDRKTEQIAAVESIYSEHGNQVTSSATFYKAQHIHKAVWSDKTNGFRIYAANNVINSEASKQKYKKLLFDNHQRREIIEAEKNIKELIKKEHSANTRRKLSHQTLAVSHSKCKTNPQIHDVNFKFHDGANVLCKPKEDNNNNKENSNNNADKNGSSAKKTSLWGLMLKQTAKFVPFFAFQTAKINIDVLKK</sequence>
<feature type="region of interest" description="Disordered" evidence="2">
    <location>
        <begin position="1134"/>
        <end position="1153"/>
    </location>
</feature>
<proteinExistence type="predicted"/>
<feature type="region of interest" description="Disordered" evidence="2">
    <location>
        <begin position="267"/>
        <end position="300"/>
    </location>
</feature>
<feature type="compositionally biased region" description="Basic and acidic residues" evidence="2">
    <location>
        <begin position="653"/>
        <end position="664"/>
    </location>
</feature>
<gene>
    <name evidence="3" type="ORF">O3M35_006783</name>
</gene>
<name>A0AAW1DEZ1_9HEMI</name>
<protein>
    <submittedName>
        <fullName evidence="3">Uncharacterized protein</fullName>
    </submittedName>
</protein>
<feature type="region of interest" description="Disordered" evidence="2">
    <location>
        <begin position="586"/>
        <end position="606"/>
    </location>
</feature>
<evidence type="ECO:0000313" key="4">
    <source>
        <dbReference type="Proteomes" id="UP001461498"/>
    </source>
</evidence>
<dbReference type="Proteomes" id="UP001461498">
    <property type="component" value="Unassembled WGS sequence"/>
</dbReference>
<dbReference type="EMBL" id="JAPXFL010000003">
    <property type="protein sequence ID" value="KAK9509473.1"/>
    <property type="molecule type" value="Genomic_DNA"/>
</dbReference>
<accession>A0AAW1DEZ1</accession>
<feature type="region of interest" description="Disordered" evidence="2">
    <location>
        <begin position="1511"/>
        <end position="1533"/>
    </location>
</feature>
<feature type="coiled-coil region" evidence="1">
    <location>
        <begin position="1182"/>
        <end position="1210"/>
    </location>
</feature>